<evidence type="ECO:0000313" key="7">
    <source>
        <dbReference type="EMBL" id="EIY44609.1"/>
    </source>
</evidence>
<dbReference type="Pfam" id="PF13440">
    <property type="entry name" value="Polysacc_synt_3"/>
    <property type="match status" value="1"/>
</dbReference>
<comment type="subcellular location">
    <subcellularLocation>
        <location evidence="1">Cell membrane</location>
        <topology evidence="1">Multi-pass membrane protein</topology>
    </subcellularLocation>
</comment>
<keyword evidence="8" id="KW-1185">Reference proteome</keyword>
<dbReference type="STRING" id="997884.HMPREF1068_03896"/>
<feature type="transmembrane region" description="Helical" evidence="6">
    <location>
        <begin position="123"/>
        <end position="146"/>
    </location>
</feature>
<feature type="transmembrane region" description="Helical" evidence="6">
    <location>
        <begin position="189"/>
        <end position="206"/>
    </location>
</feature>
<dbReference type="PANTHER" id="PTHR30250:SF11">
    <property type="entry name" value="O-ANTIGEN TRANSPORTER-RELATED"/>
    <property type="match status" value="1"/>
</dbReference>
<evidence type="ECO:0000256" key="3">
    <source>
        <dbReference type="ARBA" id="ARBA00022692"/>
    </source>
</evidence>
<dbReference type="InterPro" id="IPR050833">
    <property type="entry name" value="Poly_Biosynth_Transport"/>
</dbReference>
<feature type="transmembrane region" description="Helical" evidence="6">
    <location>
        <begin position="20"/>
        <end position="38"/>
    </location>
</feature>
<dbReference type="HOGENOM" id="CLU_715125_0_0_10"/>
<dbReference type="GO" id="GO:0005886">
    <property type="term" value="C:plasma membrane"/>
    <property type="evidence" value="ECO:0007669"/>
    <property type="project" value="UniProtKB-SubCell"/>
</dbReference>
<evidence type="ECO:0000313" key="8">
    <source>
        <dbReference type="Proteomes" id="UP000003089"/>
    </source>
</evidence>
<evidence type="ECO:0008006" key="9">
    <source>
        <dbReference type="Google" id="ProtNLM"/>
    </source>
</evidence>
<feature type="transmembrane region" description="Helical" evidence="6">
    <location>
        <begin position="296"/>
        <end position="322"/>
    </location>
</feature>
<keyword evidence="5 6" id="KW-0472">Membrane</keyword>
<sequence length="419" mass="48194">MNISNLFKGRQKTVQDTGLYLLASIIPMMLLIAVNPFLSKGLSPFDYAIIGYLSSFAAIETPLIQFFVMRYFLSNYYRIGFEERRKIKTVVVQLLIVFSFLMAIIVGGGICCYHYLFNRDSTIPLFPFLIFSVSTIWIGGLYSFQLAEYRIERRTKEYCIYCVTNGIFKVVLIFLCVVCLKQGAWGYEFATFLSAFVFFVITFYRFREYIFQRLDGKLVKQILIFCWPLALAGCLEFFTDGYSRVLVERVGNNEEYGIYCVGNQFAKYINIFTMTLYSTFNPDLYESVANHNKKKLLKVCGVIFGAEIVVVLVYIILAPFVIDILTAGRYVESVHYSQILAVAQIFVIGFYLMNDITIAAGFSKVVLSTKIIASTVSIFILGYIVSKWEFYGAAYGQILMFIVFIFVNFVCFIWKIKYK</sequence>
<protein>
    <recommendedName>
        <fullName evidence="9">Polysaccharide biosynthesis protein C-terminal domain-containing protein</fullName>
    </recommendedName>
</protein>
<dbReference type="PANTHER" id="PTHR30250">
    <property type="entry name" value="PST FAMILY PREDICTED COLANIC ACID TRANSPORTER"/>
    <property type="match status" value="1"/>
</dbReference>
<evidence type="ECO:0000256" key="2">
    <source>
        <dbReference type="ARBA" id="ARBA00022475"/>
    </source>
</evidence>
<evidence type="ECO:0000256" key="4">
    <source>
        <dbReference type="ARBA" id="ARBA00022989"/>
    </source>
</evidence>
<name>I9GDG3_9BACE</name>
<feature type="transmembrane region" description="Helical" evidence="6">
    <location>
        <begin position="334"/>
        <end position="353"/>
    </location>
</feature>
<dbReference type="eggNOG" id="COG2244">
    <property type="taxonomic scope" value="Bacteria"/>
</dbReference>
<reference evidence="7 8" key="1">
    <citation type="submission" date="2012-02" db="EMBL/GenBank/DDBJ databases">
        <title>The Genome Sequence of Bacteroides nordii CL02T12C05.</title>
        <authorList>
            <consortium name="The Broad Institute Genome Sequencing Platform"/>
            <person name="Earl A."/>
            <person name="Ward D."/>
            <person name="Feldgarden M."/>
            <person name="Gevers D."/>
            <person name="Zitomersky N.L."/>
            <person name="Coyne M.J."/>
            <person name="Comstock L.E."/>
            <person name="Young S.K."/>
            <person name="Zeng Q."/>
            <person name="Gargeya S."/>
            <person name="Fitzgerald M."/>
            <person name="Haas B."/>
            <person name="Abouelleil A."/>
            <person name="Alvarado L."/>
            <person name="Arachchi H.M."/>
            <person name="Berlin A."/>
            <person name="Chapman S.B."/>
            <person name="Gearin G."/>
            <person name="Goldberg J."/>
            <person name="Griggs A."/>
            <person name="Gujja S."/>
            <person name="Hansen M."/>
            <person name="Heiman D."/>
            <person name="Howarth C."/>
            <person name="Larimer J."/>
            <person name="Lui A."/>
            <person name="MacDonald P.J.P."/>
            <person name="McCowen C."/>
            <person name="Montmayeur A."/>
            <person name="Murphy C."/>
            <person name="Neiman D."/>
            <person name="Pearson M."/>
            <person name="Priest M."/>
            <person name="Roberts A."/>
            <person name="Saif S."/>
            <person name="Shea T."/>
            <person name="Sisk P."/>
            <person name="Stolte C."/>
            <person name="Sykes S."/>
            <person name="Wortman J."/>
            <person name="Nusbaum C."/>
            <person name="Birren B."/>
        </authorList>
    </citation>
    <scope>NUCLEOTIDE SEQUENCE [LARGE SCALE GENOMIC DNA]</scope>
    <source>
        <strain evidence="7 8">CL02T12C05</strain>
    </source>
</reference>
<gene>
    <name evidence="7" type="ORF">HMPREF1068_03896</name>
</gene>
<evidence type="ECO:0000256" key="5">
    <source>
        <dbReference type="ARBA" id="ARBA00023136"/>
    </source>
</evidence>
<proteinExistence type="predicted"/>
<organism evidence="7 8">
    <name type="scientific">Bacteroides nordii CL02T12C05</name>
    <dbReference type="NCBI Taxonomy" id="997884"/>
    <lineage>
        <taxon>Bacteria</taxon>
        <taxon>Pseudomonadati</taxon>
        <taxon>Bacteroidota</taxon>
        <taxon>Bacteroidia</taxon>
        <taxon>Bacteroidales</taxon>
        <taxon>Bacteroidaceae</taxon>
        <taxon>Bacteroides</taxon>
    </lineage>
</organism>
<evidence type="ECO:0000256" key="6">
    <source>
        <dbReference type="SAM" id="Phobius"/>
    </source>
</evidence>
<feature type="transmembrane region" description="Helical" evidence="6">
    <location>
        <begin position="365"/>
        <end position="386"/>
    </location>
</feature>
<keyword evidence="3 6" id="KW-0812">Transmembrane</keyword>
<dbReference type="AlphaFoldDB" id="I9GDG3"/>
<feature type="transmembrane region" description="Helical" evidence="6">
    <location>
        <begin position="50"/>
        <end position="73"/>
    </location>
</feature>
<feature type="transmembrane region" description="Helical" evidence="6">
    <location>
        <begin position="158"/>
        <end position="183"/>
    </location>
</feature>
<keyword evidence="4 6" id="KW-1133">Transmembrane helix</keyword>
<feature type="transmembrane region" description="Helical" evidence="6">
    <location>
        <begin position="94"/>
        <end position="117"/>
    </location>
</feature>
<feature type="transmembrane region" description="Helical" evidence="6">
    <location>
        <begin position="392"/>
        <end position="414"/>
    </location>
</feature>
<comment type="caution">
    <text evidence="7">The sequence shown here is derived from an EMBL/GenBank/DDBJ whole genome shotgun (WGS) entry which is preliminary data.</text>
</comment>
<dbReference type="EMBL" id="AGXS01000026">
    <property type="protein sequence ID" value="EIY44609.1"/>
    <property type="molecule type" value="Genomic_DNA"/>
</dbReference>
<dbReference type="Proteomes" id="UP000003089">
    <property type="component" value="Unassembled WGS sequence"/>
</dbReference>
<evidence type="ECO:0000256" key="1">
    <source>
        <dbReference type="ARBA" id="ARBA00004651"/>
    </source>
</evidence>
<accession>I9GDG3</accession>
<keyword evidence="2" id="KW-1003">Cell membrane</keyword>
<dbReference type="PATRIC" id="fig|997884.3.peg.3997"/>